<dbReference type="EMBL" id="CP022572">
    <property type="protein sequence ID" value="AZU60576.1"/>
    <property type="molecule type" value="Genomic_DNA"/>
</dbReference>
<reference evidence="1 2" key="1">
    <citation type="submission" date="2017-07" db="EMBL/GenBank/DDBJ databases">
        <title>The complete genome sequence of Bacillus mesonae strain H20-5, an efficient strain improving plant abiotic stress resistance.</title>
        <authorList>
            <person name="Kim S.Y."/>
            <person name="Song H."/>
            <person name="Sang M.K."/>
            <person name="Weon H.-Y."/>
            <person name="Song J."/>
        </authorList>
    </citation>
    <scope>NUCLEOTIDE SEQUENCE [LARGE SCALE GENOMIC DNA]</scope>
    <source>
        <strain evidence="1 2">H20-5</strain>
    </source>
</reference>
<protein>
    <recommendedName>
        <fullName evidence="3">Helix-turn-helix domain-containing protein</fullName>
    </recommendedName>
</protein>
<dbReference type="OrthoDB" id="2697418at2"/>
<dbReference type="RefSeq" id="WP_127485270.1">
    <property type="nucleotide sequence ID" value="NZ_CP022572.1"/>
</dbReference>
<evidence type="ECO:0008006" key="3">
    <source>
        <dbReference type="Google" id="ProtNLM"/>
    </source>
</evidence>
<dbReference type="AlphaFoldDB" id="A0A3T0HU09"/>
<keyword evidence="2" id="KW-1185">Reference proteome</keyword>
<evidence type="ECO:0000313" key="1">
    <source>
        <dbReference type="EMBL" id="AZU60576.1"/>
    </source>
</evidence>
<accession>A0A3T0HU09</accession>
<organism evidence="1 2">
    <name type="scientific">Neobacillus mesonae</name>
    <dbReference type="NCBI Taxonomy" id="1193713"/>
    <lineage>
        <taxon>Bacteria</taxon>
        <taxon>Bacillati</taxon>
        <taxon>Bacillota</taxon>
        <taxon>Bacilli</taxon>
        <taxon>Bacillales</taxon>
        <taxon>Bacillaceae</taxon>
        <taxon>Neobacillus</taxon>
    </lineage>
</organism>
<dbReference type="Proteomes" id="UP000282892">
    <property type="component" value="Chromosome"/>
</dbReference>
<evidence type="ECO:0000313" key="2">
    <source>
        <dbReference type="Proteomes" id="UP000282892"/>
    </source>
</evidence>
<dbReference type="STRING" id="1193713.GCA_001636315_03413"/>
<dbReference type="KEGG" id="nmk:CHR53_04445"/>
<gene>
    <name evidence="1" type="ORF">CHR53_04445</name>
</gene>
<name>A0A3T0HU09_9BACI</name>
<proteinExistence type="predicted"/>
<sequence length="283" mass="33159">MKNLKSGSIEQFEKFSQFESLKEFNHHVEQWMLEYKDEFSKGELMGLKRLVRFAVKIPGICNAKIGTVLAAVHKEYNNNGISRSTFKRMIIKAKNLGIFSVYETERKNGSQSSNLYIFNRFPSYEPPKHEIMDQPKETNNLLKTEKEQKNNKRKEQPSASEIKLDHNFVSSRVPKPFVYLVKYFFTDAKTIEEYWHMTKIAAYGFDLVHATELMLDVAIDSFRQLIRKLKLIGTVNNPIAYYYGILKNKFFQHYEQAIEVETDVDEEENDYTSLLYSAISRVL</sequence>